<protein>
    <submittedName>
        <fullName evidence="1">Uncharacterized protein</fullName>
    </submittedName>
</protein>
<evidence type="ECO:0000313" key="1">
    <source>
        <dbReference type="EMBL" id="UYV77191.1"/>
    </source>
</evidence>
<proteinExistence type="predicted"/>
<organism evidence="1 2">
    <name type="scientific">Cordylochernes scorpioides</name>
    <dbReference type="NCBI Taxonomy" id="51811"/>
    <lineage>
        <taxon>Eukaryota</taxon>
        <taxon>Metazoa</taxon>
        <taxon>Ecdysozoa</taxon>
        <taxon>Arthropoda</taxon>
        <taxon>Chelicerata</taxon>
        <taxon>Arachnida</taxon>
        <taxon>Pseudoscorpiones</taxon>
        <taxon>Cheliferoidea</taxon>
        <taxon>Chernetidae</taxon>
        <taxon>Cordylochernes</taxon>
    </lineage>
</organism>
<dbReference type="EMBL" id="CP092877">
    <property type="protein sequence ID" value="UYV77191.1"/>
    <property type="molecule type" value="Genomic_DNA"/>
</dbReference>
<gene>
    <name evidence="1" type="ORF">LAZ67_15000066</name>
</gene>
<sequence length="170" mass="19470">MWIFRGVLISGKKDRTKPLEAYPKPRKASLRHDVSHFSARTIRNGLMIPIFLPAIAYRFTNPLPCYPRYQYDEHDMTHTTIECMPYSDHLPLVPKFNGLNNIKAKDDTKFRSVGKYSWVSDKATSYKSSLRDSTNLLSEDSTIDSQVEMLTSEVQPAMSRAGMMTRKSST</sequence>
<evidence type="ECO:0000313" key="2">
    <source>
        <dbReference type="Proteomes" id="UP001235939"/>
    </source>
</evidence>
<name>A0ABY6LA87_9ARAC</name>
<reference evidence="1 2" key="1">
    <citation type="submission" date="2022-01" db="EMBL/GenBank/DDBJ databases">
        <title>A chromosomal length assembly of Cordylochernes scorpioides.</title>
        <authorList>
            <person name="Zeh D."/>
            <person name="Zeh J."/>
        </authorList>
    </citation>
    <scope>NUCLEOTIDE SEQUENCE [LARGE SCALE GENOMIC DNA]</scope>
    <source>
        <strain evidence="1">IN4F17</strain>
        <tissue evidence="1">Whole Body</tissue>
    </source>
</reference>
<dbReference type="Proteomes" id="UP001235939">
    <property type="component" value="Chromosome 15"/>
</dbReference>
<keyword evidence="2" id="KW-1185">Reference proteome</keyword>
<accession>A0ABY6LA87</accession>